<dbReference type="RefSeq" id="WP_092564366.1">
    <property type="nucleotide sequence ID" value="NZ_FOYZ01000028.1"/>
</dbReference>
<gene>
    <name evidence="2" type="ORF">SAMN05661086_03693</name>
</gene>
<dbReference type="OrthoDB" id="7452186at2"/>
<sequence>MATIGKNILDNLTTGMYSDSRVIYREYIQNACDQIDLAVKLGIISQKEGQVDIFIDSSKRYISILDNATGVKSDSFIEDLGDIANSNKQIGQNKGFRGIGRLCGLAYCKTLKFKTSYLGEDVASVMICDAKKMREMLVENRKYTIDEIWEAIVKYDTVSEESEKHYFEVEMTGVNRENTDLLDAKRIKKYLNFVAPVPYKNTFILRSSIYSHARERGCIIDEYCIRINGQEIFKEYTTKIKEQSGANLKNYDDISKLEFKDFYDEEGNLIAWMWYGLSRFEKSIPKVNQMRGLRVRSGNIQIGNDDVVQDLFKENRGNYYFVGEIFAEDDKLIPNSQRDYFNENESRVKFEDELRTYFYDVLHRLYYDANRLKNAYKKQEEYVLKVDEFNKKTSENGFVNEEEKQKLIFAIDKAEKEVEEARKKIDKFKEVDEESPIAEVQKSIENKFEAEKLQKKVNEKDVVKTEIPDKKKQYITSSMSKLSKSERKLVSRLLTIINDVAPKDVAEKIIDKIKEELR</sequence>
<dbReference type="Proteomes" id="UP000199659">
    <property type="component" value="Unassembled WGS sequence"/>
</dbReference>
<dbReference type="AlphaFoldDB" id="A0A1I6LZL7"/>
<dbReference type="SUPFAM" id="SSF55874">
    <property type="entry name" value="ATPase domain of HSP90 chaperone/DNA topoisomerase II/histidine kinase"/>
    <property type="match status" value="1"/>
</dbReference>
<evidence type="ECO:0000256" key="1">
    <source>
        <dbReference type="SAM" id="Coils"/>
    </source>
</evidence>
<dbReference type="InterPro" id="IPR036890">
    <property type="entry name" value="HATPase_C_sf"/>
</dbReference>
<evidence type="ECO:0000313" key="3">
    <source>
        <dbReference type="Proteomes" id="UP000199659"/>
    </source>
</evidence>
<reference evidence="2 3" key="1">
    <citation type="submission" date="2016-10" db="EMBL/GenBank/DDBJ databases">
        <authorList>
            <person name="de Groot N.N."/>
        </authorList>
    </citation>
    <scope>NUCLEOTIDE SEQUENCE [LARGE SCALE GENOMIC DNA]</scope>
    <source>
        <strain evidence="2 3">743A</strain>
    </source>
</reference>
<dbReference type="Gene3D" id="3.30.565.10">
    <property type="entry name" value="Histidine kinase-like ATPase, C-terminal domain"/>
    <property type="match status" value="1"/>
</dbReference>
<keyword evidence="1" id="KW-0175">Coiled coil</keyword>
<protein>
    <submittedName>
        <fullName evidence="2">Molecular chaperone HtpG</fullName>
    </submittedName>
</protein>
<keyword evidence="3" id="KW-1185">Reference proteome</keyword>
<evidence type="ECO:0000313" key="2">
    <source>
        <dbReference type="EMBL" id="SFS08890.1"/>
    </source>
</evidence>
<dbReference type="Pfam" id="PF13589">
    <property type="entry name" value="HATPase_c_3"/>
    <property type="match status" value="1"/>
</dbReference>
<feature type="coiled-coil region" evidence="1">
    <location>
        <begin position="404"/>
        <end position="431"/>
    </location>
</feature>
<organism evidence="2 3">
    <name type="scientific">Anaeromicropila populeti</name>
    <dbReference type="NCBI Taxonomy" id="37658"/>
    <lineage>
        <taxon>Bacteria</taxon>
        <taxon>Bacillati</taxon>
        <taxon>Bacillota</taxon>
        <taxon>Clostridia</taxon>
        <taxon>Lachnospirales</taxon>
        <taxon>Lachnospiraceae</taxon>
        <taxon>Anaeromicropila</taxon>
    </lineage>
</organism>
<proteinExistence type="predicted"/>
<name>A0A1I6LZL7_9FIRM</name>
<dbReference type="STRING" id="37658.SAMN05661086_03693"/>
<dbReference type="EMBL" id="FOYZ01000028">
    <property type="protein sequence ID" value="SFS08890.1"/>
    <property type="molecule type" value="Genomic_DNA"/>
</dbReference>
<accession>A0A1I6LZL7</accession>